<accession>A0A1F5YEU6</accession>
<feature type="domain" description="PIN" evidence="1">
    <location>
        <begin position="2"/>
        <end position="113"/>
    </location>
</feature>
<dbReference type="EMBL" id="MFJB01000090">
    <property type="protein sequence ID" value="OGF98700.1"/>
    <property type="molecule type" value="Genomic_DNA"/>
</dbReference>
<dbReference type="InterPro" id="IPR002850">
    <property type="entry name" value="PIN_toxin-like"/>
</dbReference>
<evidence type="ECO:0000259" key="1">
    <source>
        <dbReference type="Pfam" id="PF13470"/>
    </source>
</evidence>
<dbReference type="SUPFAM" id="SSF88723">
    <property type="entry name" value="PIN domain-like"/>
    <property type="match status" value="1"/>
</dbReference>
<gene>
    <name evidence="2" type="ORF">A2153_01445</name>
</gene>
<organism evidence="2 3">
    <name type="scientific">Candidatus Gottesmanbacteria bacterium RBG_16_38_7b</name>
    <dbReference type="NCBI Taxonomy" id="1798372"/>
    <lineage>
        <taxon>Bacteria</taxon>
        <taxon>Candidatus Gottesmaniibacteriota</taxon>
    </lineage>
</organism>
<comment type="caution">
    <text evidence="2">The sequence shown here is derived from an EMBL/GenBank/DDBJ whole genome shotgun (WGS) entry which is preliminary data.</text>
</comment>
<proteinExistence type="predicted"/>
<dbReference type="InterPro" id="IPR029060">
    <property type="entry name" value="PIN-like_dom_sf"/>
</dbReference>
<protein>
    <submittedName>
        <fullName evidence="2">Putative toxin-antitoxin system toxin component, PIN family</fullName>
    </submittedName>
</protein>
<evidence type="ECO:0000313" key="2">
    <source>
        <dbReference type="EMBL" id="OGF98700.1"/>
    </source>
</evidence>
<dbReference type="Pfam" id="PF13470">
    <property type="entry name" value="PIN_3"/>
    <property type="match status" value="1"/>
</dbReference>
<dbReference type="AlphaFoldDB" id="A0A1F5YEU6"/>
<sequence>MVVDTNVLIRALLKPDSSDGLVIGRAVEGKLDLFFSLKLITELKRTLTYKRIRKRAVTNDDVKIFLKTLLTFGNITSITEKINLCRDPDDNELLSIAVSIYKDSPVYLVTADKDLLVLKGKIEKVMIVTPQEFLRLRK</sequence>
<dbReference type="PANTHER" id="PTHR34610:SF4">
    <property type="entry name" value="SLL8027 PROTEIN"/>
    <property type="match status" value="1"/>
</dbReference>
<dbReference type="PANTHER" id="PTHR34610">
    <property type="entry name" value="SSL7007 PROTEIN"/>
    <property type="match status" value="1"/>
</dbReference>
<evidence type="ECO:0000313" key="3">
    <source>
        <dbReference type="Proteomes" id="UP000177396"/>
    </source>
</evidence>
<dbReference type="InterPro" id="IPR002716">
    <property type="entry name" value="PIN_dom"/>
</dbReference>
<dbReference type="Proteomes" id="UP000177396">
    <property type="component" value="Unassembled WGS sequence"/>
</dbReference>
<name>A0A1F5YEU6_9BACT</name>
<reference evidence="2 3" key="1">
    <citation type="journal article" date="2016" name="Nat. Commun.">
        <title>Thousands of microbial genomes shed light on interconnected biogeochemical processes in an aquifer system.</title>
        <authorList>
            <person name="Anantharaman K."/>
            <person name="Brown C.T."/>
            <person name="Hug L.A."/>
            <person name="Sharon I."/>
            <person name="Castelle C.J."/>
            <person name="Probst A.J."/>
            <person name="Thomas B.C."/>
            <person name="Singh A."/>
            <person name="Wilkins M.J."/>
            <person name="Karaoz U."/>
            <person name="Brodie E.L."/>
            <person name="Williams K.H."/>
            <person name="Hubbard S.S."/>
            <person name="Banfield J.F."/>
        </authorList>
    </citation>
    <scope>NUCLEOTIDE SEQUENCE [LARGE SCALE GENOMIC DNA]</scope>
</reference>
<dbReference type="NCBIfam" id="TIGR00305">
    <property type="entry name" value="putative toxin-antitoxin system toxin component, PIN family"/>
    <property type="match status" value="1"/>
</dbReference>